<dbReference type="PROSITE" id="PS51257">
    <property type="entry name" value="PROKAR_LIPOPROTEIN"/>
    <property type="match status" value="1"/>
</dbReference>
<evidence type="ECO:0000313" key="1">
    <source>
        <dbReference type="EMBL" id="AVM24863.1"/>
    </source>
</evidence>
<evidence type="ECO:0000313" key="2">
    <source>
        <dbReference type="Proteomes" id="UP000264960"/>
    </source>
</evidence>
<sequence>MPQEQGRNPKQLKEDEFFGYGVNMGMGCFMDAEAALYLQAYEDNRYKEDNDFYLYEEFAETLEQN</sequence>
<dbReference type="EMBL" id="CP027116">
    <property type="protein sequence ID" value="AVM24863.1"/>
    <property type="molecule type" value="Genomic_DNA"/>
</dbReference>
<protein>
    <submittedName>
        <fullName evidence="1">Uncharacterized protein</fullName>
    </submittedName>
</protein>
<dbReference type="Proteomes" id="UP000264960">
    <property type="component" value="Chromosome"/>
</dbReference>
<gene>
    <name evidence="1" type="ORF">C5695_13795</name>
</gene>
<reference evidence="1 2" key="1">
    <citation type="submission" date="2018-02" db="EMBL/GenBank/DDBJ databases">
        <title>The complete genome of two Bacillus pumilus strains from Cuatro Cienegas, Coahuila, Mexico.</title>
        <authorList>
            <person name="Zarza E."/>
            <person name="Alcaraz L.D."/>
            <person name="Aguilar-Salinas B."/>
            <person name="Islas A."/>
            <person name="Olmedo-Alvarez G."/>
        </authorList>
    </citation>
    <scope>NUCLEOTIDE SEQUENCE [LARGE SCALE GENOMIC DNA]</scope>
    <source>
        <strain evidence="1 2">145</strain>
    </source>
</reference>
<proteinExistence type="predicted"/>
<organism evidence="1 2">
    <name type="scientific">Bacillus pumilus</name>
    <name type="common">Bacillus mesentericus</name>
    <dbReference type="NCBI Taxonomy" id="1408"/>
    <lineage>
        <taxon>Bacteria</taxon>
        <taxon>Bacillati</taxon>
        <taxon>Bacillota</taxon>
        <taxon>Bacilli</taxon>
        <taxon>Bacillales</taxon>
        <taxon>Bacillaceae</taxon>
        <taxon>Bacillus</taxon>
    </lineage>
</organism>
<dbReference type="InterPro" id="IPR025335">
    <property type="entry name" value="DUF4241"/>
</dbReference>
<dbReference type="RefSeq" id="WP_117731207.1">
    <property type="nucleotide sequence ID" value="NZ_CP027116.1"/>
</dbReference>
<dbReference type="Pfam" id="PF14025">
    <property type="entry name" value="DUF4241"/>
    <property type="match status" value="1"/>
</dbReference>
<dbReference type="AlphaFoldDB" id="A0AAD0HPD4"/>
<accession>A0AAD0HPD4</accession>
<name>A0AAD0HPD4_BACPU</name>